<gene>
    <name evidence="1" type="ORF">MEDL_8754</name>
</gene>
<name>A0A8S3QEF7_MYTED</name>
<dbReference type="OrthoDB" id="6753017at2759"/>
<evidence type="ECO:0000313" key="2">
    <source>
        <dbReference type="Proteomes" id="UP000683360"/>
    </source>
</evidence>
<reference evidence="1" key="1">
    <citation type="submission" date="2021-03" db="EMBL/GenBank/DDBJ databases">
        <authorList>
            <person name="Bekaert M."/>
        </authorList>
    </citation>
    <scope>NUCLEOTIDE SEQUENCE</scope>
</reference>
<accession>A0A8S3QEF7</accession>
<proteinExistence type="predicted"/>
<dbReference type="AlphaFoldDB" id="A0A8S3QEF7"/>
<dbReference type="EMBL" id="CAJPWZ010000462">
    <property type="protein sequence ID" value="CAG2193679.1"/>
    <property type="molecule type" value="Genomic_DNA"/>
</dbReference>
<sequence>MQDLTGVAYWTSDQHKEANRARKERDRVDTLAILEYLSERNHFTNYVSLRNIETGVKAEPDVNNKRHHFAEHQFQLIYDLQNLNGTFHVKQFKQTTSSNIYLINVLCDKLQDDNIKCNNVTDDEDLLIVQTALDCALSLVVIVNGENTDLLVLLFQHVNKQCKQVIFKSDKMAMNKKNKNMEHRTV</sequence>
<keyword evidence="2" id="KW-1185">Reference proteome</keyword>
<comment type="caution">
    <text evidence="1">The sequence shown here is derived from an EMBL/GenBank/DDBJ whole genome shotgun (WGS) entry which is preliminary data.</text>
</comment>
<dbReference type="Proteomes" id="UP000683360">
    <property type="component" value="Unassembled WGS sequence"/>
</dbReference>
<evidence type="ECO:0000313" key="1">
    <source>
        <dbReference type="EMBL" id="CAG2193679.1"/>
    </source>
</evidence>
<protein>
    <submittedName>
        <fullName evidence="1">Uncharacterized protein</fullName>
    </submittedName>
</protein>
<organism evidence="1 2">
    <name type="scientific">Mytilus edulis</name>
    <name type="common">Blue mussel</name>
    <dbReference type="NCBI Taxonomy" id="6550"/>
    <lineage>
        <taxon>Eukaryota</taxon>
        <taxon>Metazoa</taxon>
        <taxon>Spiralia</taxon>
        <taxon>Lophotrochozoa</taxon>
        <taxon>Mollusca</taxon>
        <taxon>Bivalvia</taxon>
        <taxon>Autobranchia</taxon>
        <taxon>Pteriomorphia</taxon>
        <taxon>Mytilida</taxon>
        <taxon>Mytiloidea</taxon>
        <taxon>Mytilidae</taxon>
        <taxon>Mytilinae</taxon>
        <taxon>Mytilus</taxon>
    </lineage>
</organism>